<keyword evidence="2" id="KW-0032">Aminotransferase</keyword>
<dbReference type="InterPro" id="IPR015890">
    <property type="entry name" value="Chorismate_C"/>
</dbReference>
<name>A0A1Q2MDZ1_9BACT</name>
<dbReference type="Pfam" id="PF00425">
    <property type="entry name" value="Chorismate_bind"/>
    <property type="match status" value="1"/>
</dbReference>
<dbReference type="EC" id="2.6.1.85" evidence="2"/>
<organism evidence="2 3">
    <name type="scientific">Limihaloglobus sulfuriphilus</name>
    <dbReference type="NCBI Taxonomy" id="1851148"/>
    <lineage>
        <taxon>Bacteria</taxon>
        <taxon>Pseudomonadati</taxon>
        <taxon>Planctomycetota</taxon>
        <taxon>Phycisphaerae</taxon>
        <taxon>Sedimentisphaerales</taxon>
        <taxon>Sedimentisphaeraceae</taxon>
        <taxon>Limihaloglobus</taxon>
    </lineage>
</organism>
<dbReference type="GO" id="GO:0046820">
    <property type="term" value="F:4-amino-4-deoxychorismate synthase activity"/>
    <property type="evidence" value="ECO:0007669"/>
    <property type="project" value="UniProtKB-EC"/>
</dbReference>
<reference evidence="3" key="1">
    <citation type="submission" date="2017-02" db="EMBL/GenBank/DDBJ databases">
        <title>Comparative genomics and description of representatives of a novel lineage of planctomycetes thriving in anoxic sediments.</title>
        <authorList>
            <person name="Spring S."/>
            <person name="Bunk B."/>
            <person name="Sproer C."/>
        </authorList>
    </citation>
    <scope>NUCLEOTIDE SEQUENCE [LARGE SCALE GENOMIC DNA]</scope>
    <source>
        <strain evidence="3">SM-Chi-D1</strain>
    </source>
</reference>
<keyword evidence="2" id="KW-0808">Transferase</keyword>
<dbReference type="InterPro" id="IPR043131">
    <property type="entry name" value="BCAT-like_N"/>
</dbReference>
<dbReference type="InterPro" id="IPR019999">
    <property type="entry name" value="Anth_synth_I-like"/>
</dbReference>
<dbReference type="PRINTS" id="PR00095">
    <property type="entry name" value="ANTSNTHASEI"/>
</dbReference>
<evidence type="ECO:0000313" key="3">
    <source>
        <dbReference type="Proteomes" id="UP000188181"/>
    </source>
</evidence>
<dbReference type="OrthoDB" id="9803598at2"/>
<gene>
    <name evidence="2" type="primary">pabB</name>
    <name evidence="2" type="ORF">SMSP2_01231</name>
</gene>
<dbReference type="AlphaFoldDB" id="A0A1Q2MDZ1"/>
<proteinExistence type="predicted"/>
<dbReference type="GO" id="GO:0009396">
    <property type="term" value="P:folic acid-containing compound biosynthetic process"/>
    <property type="evidence" value="ECO:0007669"/>
    <property type="project" value="InterPro"/>
</dbReference>
<feature type="domain" description="Chorismate-utilising enzyme C-terminal" evidence="1">
    <location>
        <begin position="111"/>
        <end position="364"/>
    </location>
</feature>
<dbReference type="InterPro" id="IPR001544">
    <property type="entry name" value="Aminotrans_IV"/>
</dbReference>
<evidence type="ECO:0000259" key="1">
    <source>
        <dbReference type="Pfam" id="PF00425"/>
    </source>
</evidence>
<dbReference type="GO" id="GO:0000162">
    <property type="term" value="P:L-tryptophan biosynthetic process"/>
    <property type="evidence" value="ECO:0007669"/>
    <property type="project" value="TreeGrafter"/>
</dbReference>
<dbReference type="SUPFAM" id="SSF56322">
    <property type="entry name" value="ADC synthase"/>
    <property type="match status" value="1"/>
</dbReference>
<dbReference type="Gene3D" id="3.30.470.10">
    <property type="match status" value="1"/>
</dbReference>
<dbReference type="InterPro" id="IPR005802">
    <property type="entry name" value="ADC_synth_comp_1"/>
</dbReference>
<dbReference type="Gene3D" id="3.20.10.10">
    <property type="entry name" value="D-amino Acid Aminotransferase, subunit A, domain 2"/>
    <property type="match status" value="1"/>
</dbReference>
<dbReference type="InterPro" id="IPR005801">
    <property type="entry name" value="ADC_synthase"/>
</dbReference>
<evidence type="ECO:0000313" key="2">
    <source>
        <dbReference type="EMBL" id="AQQ70869.1"/>
    </source>
</evidence>
<dbReference type="Proteomes" id="UP000188181">
    <property type="component" value="Chromosome"/>
</dbReference>
<dbReference type="STRING" id="1851148.SMSP2_01231"/>
<dbReference type="KEGG" id="pbas:SMSP2_01231"/>
<dbReference type="EMBL" id="CP019646">
    <property type="protein sequence ID" value="AQQ70869.1"/>
    <property type="molecule type" value="Genomic_DNA"/>
</dbReference>
<dbReference type="Pfam" id="PF01063">
    <property type="entry name" value="Aminotran_4"/>
    <property type="match status" value="1"/>
</dbReference>
<dbReference type="PANTHER" id="PTHR11236:SF50">
    <property type="entry name" value="AMINODEOXYCHORISMATE SYNTHASE COMPONENT 1"/>
    <property type="match status" value="1"/>
</dbReference>
<protein>
    <submittedName>
        <fullName evidence="2">Para-aminobenzoate synthase component 1</fullName>
        <ecNumber evidence="2">2.6.1.85</ecNumber>
    </submittedName>
</protein>
<dbReference type="SUPFAM" id="SSF56752">
    <property type="entry name" value="D-aminoacid aminotransferase-like PLP-dependent enzymes"/>
    <property type="match status" value="1"/>
</dbReference>
<dbReference type="RefSeq" id="WP_146683102.1">
    <property type="nucleotide sequence ID" value="NZ_CP019646.1"/>
</dbReference>
<dbReference type="Gene3D" id="3.60.120.10">
    <property type="entry name" value="Anthranilate synthase"/>
    <property type="match status" value="1"/>
</dbReference>
<keyword evidence="3" id="KW-1185">Reference proteome</keyword>
<sequence>MNTVLIQTGDYSETRWYSFEGLREIILAQELEKVTESILKVEKFVSQGYYAAGFISYEAAAGFDKALKVKTGSNRLPLVWFGIFKKIHLLDKLPATHRNFTAGKWKPQISKADYLRNVQKIKEYLGKGDTYQINYTFPLRTDFKGSPLALFNYLCGIYPSGYSSLIETDDFAICSVSPELFFELDGENLKSKPMKGTAPRGVTNAQDKQNSQNLRTCLKNRAENCMIVDMIRNDMGRIAKPGSVNVPAMFEIEKYPTVLQMTSTINCRTAAPFSDIVTALFPCASITGAPKVRSMKIIDELEGSPRGVYTGSIGYLLPGREARFNVAIRTVTIDKTISYAEYGTGGGIVWDSTGQMEYEEAASKTRVLNTNFPEFELLESILWESGDGWLLLDRHISRLKDSAEYFDFSLNTSEIRASLESHVSALSVGSYKIRLLVSKNGKFHIQSEAIAPSNIKTPLRLAIAKEPVDISNPFLYHKTTCRGVYHKFRNSVPDCDDVILWNAAGEITETTIANIVIEQNGRLFTPPVECGLLGGSFRAELLETGKIQEAVIKTKDLERADTIYTINSVRKWTKAALSVNDKS</sequence>
<dbReference type="InterPro" id="IPR036038">
    <property type="entry name" value="Aminotransferase-like"/>
</dbReference>
<dbReference type="InterPro" id="IPR043132">
    <property type="entry name" value="BCAT-like_C"/>
</dbReference>
<dbReference type="NCBIfam" id="TIGR00553">
    <property type="entry name" value="pabB"/>
    <property type="match status" value="1"/>
</dbReference>
<dbReference type="PANTHER" id="PTHR11236">
    <property type="entry name" value="AMINOBENZOATE/ANTHRANILATE SYNTHASE"/>
    <property type="match status" value="1"/>
</dbReference>
<accession>A0A1Q2MDZ1</accession>